<reference evidence="2" key="2">
    <citation type="submission" date="2019-06" db="EMBL/GenBank/DDBJ databases">
        <title>Genomics analysis of Aphanomyces spp. identifies a new class of oomycete effector associated with host adaptation.</title>
        <authorList>
            <person name="Gaulin E."/>
        </authorList>
    </citation>
    <scope>NUCLEOTIDE SEQUENCE</scope>
    <source>
        <strain evidence="2">CBS 578.67</strain>
    </source>
</reference>
<feature type="region of interest" description="Disordered" evidence="1">
    <location>
        <begin position="295"/>
        <end position="317"/>
    </location>
</feature>
<dbReference type="EMBL" id="CAADRA010006746">
    <property type="protein sequence ID" value="VFT96629.1"/>
    <property type="molecule type" value="Genomic_DNA"/>
</dbReference>
<dbReference type="Proteomes" id="UP000332933">
    <property type="component" value="Unassembled WGS sequence"/>
</dbReference>
<gene>
    <name evidence="3" type="primary">Aste57867_19931</name>
    <name evidence="2" type="ORF">As57867_019865</name>
    <name evidence="3" type="ORF">ASTE57867_19931</name>
</gene>
<evidence type="ECO:0000313" key="2">
    <source>
        <dbReference type="EMBL" id="KAF0688466.1"/>
    </source>
</evidence>
<feature type="compositionally biased region" description="Polar residues" evidence="1">
    <location>
        <begin position="295"/>
        <end position="311"/>
    </location>
</feature>
<dbReference type="EMBL" id="VJMH01006723">
    <property type="protein sequence ID" value="KAF0688466.1"/>
    <property type="molecule type" value="Genomic_DNA"/>
</dbReference>
<accession>A0A485LEH1</accession>
<organism evidence="3 4">
    <name type="scientific">Aphanomyces stellatus</name>
    <dbReference type="NCBI Taxonomy" id="120398"/>
    <lineage>
        <taxon>Eukaryota</taxon>
        <taxon>Sar</taxon>
        <taxon>Stramenopiles</taxon>
        <taxon>Oomycota</taxon>
        <taxon>Saprolegniomycetes</taxon>
        <taxon>Saprolegniales</taxon>
        <taxon>Verrucalvaceae</taxon>
        <taxon>Aphanomyces</taxon>
    </lineage>
</organism>
<evidence type="ECO:0000256" key="1">
    <source>
        <dbReference type="SAM" id="MobiDB-lite"/>
    </source>
</evidence>
<evidence type="ECO:0000313" key="4">
    <source>
        <dbReference type="Proteomes" id="UP000332933"/>
    </source>
</evidence>
<dbReference type="OrthoDB" id="61565at2759"/>
<name>A0A485LEH1_9STRA</name>
<proteinExistence type="predicted"/>
<dbReference type="AlphaFoldDB" id="A0A485LEH1"/>
<sequence>MATLLTPSARHHVVVFSELSPEQKQNYTKFIIENNVKFGRNQDGFYVASVALQSKKRAVAADESRPQPSEAEERCKKAEETPAYMKRYANLYCLLEGAIPDAAKTSLSDVQLARLIHDIYDDRWGDVQREEATGRGRRAKELTFPEFIAHHFQTRFGLPKLVTQNAVDFMHALHVHKHRLDAEIFSSFLDGTYNAAALDFYLFARHHLALLTKDTLGGRVNLSKDSVWISKGQCAIAAGTIFGSRVDPNYLSFVRQLKRHLAQQPASRSHIHTIEMNEFLLIGLETFQASEAELETTTTVDEVGPSTNQNEGGEDDDVQRLQALLDRVRLRQGSYCPSGAALSPKDAAFEWPASPK</sequence>
<reference evidence="3 4" key="1">
    <citation type="submission" date="2019-03" db="EMBL/GenBank/DDBJ databases">
        <authorList>
            <person name="Gaulin E."/>
            <person name="Dumas B."/>
        </authorList>
    </citation>
    <scope>NUCLEOTIDE SEQUENCE [LARGE SCALE GENOMIC DNA]</scope>
    <source>
        <strain evidence="3">CBS 568.67</strain>
    </source>
</reference>
<keyword evidence="4" id="KW-1185">Reference proteome</keyword>
<feature type="region of interest" description="Disordered" evidence="1">
    <location>
        <begin position="336"/>
        <end position="356"/>
    </location>
</feature>
<protein>
    <submittedName>
        <fullName evidence="3">Aste57867_19931 protein</fullName>
    </submittedName>
</protein>
<evidence type="ECO:0000313" key="3">
    <source>
        <dbReference type="EMBL" id="VFT96629.1"/>
    </source>
</evidence>